<keyword evidence="3" id="KW-1185">Reference proteome</keyword>
<protein>
    <submittedName>
        <fullName evidence="2">Uncharacterized protein</fullName>
    </submittedName>
</protein>
<dbReference type="STRING" id="1036808.A0A0C3DYS4"/>
<name>A0A0C3DYS4_9AGAM</name>
<dbReference type="AlphaFoldDB" id="A0A0C3DYS4"/>
<keyword evidence="1" id="KW-0472">Membrane</keyword>
<sequence>MSKTTLPTWISCAPHNFGCASHGKLKADQWRTAGTINFVITFCRLWGKPGASQRETEILKNYLSLIIAICFTTIVISIFGEMCLVTNNHLSLHITECLWGFGPAHGWWAFLFERFNGIMQCYKTNQWLGDVELTFIHMFCWGSNLKALMASNSLPEVLGSFCPIIQNHFRKDFRGSIIFDLLSLAPKSHNLDNEGSNIPRMGKQPLVTPSNDVSYTDPFKDSTISLEPKIQCWKSMCKKGVIYTTESEHVSNSFVFFHHSGSSCAGQIQEIFSHSQTMMEFALIRQGE</sequence>
<evidence type="ECO:0000313" key="3">
    <source>
        <dbReference type="Proteomes" id="UP000053989"/>
    </source>
</evidence>
<reference evidence="3" key="2">
    <citation type="submission" date="2015-01" db="EMBL/GenBank/DDBJ databases">
        <title>Evolutionary Origins and Diversification of the Mycorrhizal Mutualists.</title>
        <authorList>
            <consortium name="DOE Joint Genome Institute"/>
            <consortium name="Mycorrhizal Genomics Consortium"/>
            <person name="Kohler A."/>
            <person name="Kuo A."/>
            <person name="Nagy L.G."/>
            <person name="Floudas D."/>
            <person name="Copeland A."/>
            <person name="Barry K.W."/>
            <person name="Cichocki N."/>
            <person name="Veneault-Fourrey C."/>
            <person name="LaButti K."/>
            <person name="Lindquist E.A."/>
            <person name="Lipzen A."/>
            <person name="Lundell T."/>
            <person name="Morin E."/>
            <person name="Murat C."/>
            <person name="Riley R."/>
            <person name="Ohm R."/>
            <person name="Sun H."/>
            <person name="Tunlid A."/>
            <person name="Henrissat B."/>
            <person name="Grigoriev I.V."/>
            <person name="Hibbett D.S."/>
            <person name="Martin F."/>
        </authorList>
    </citation>
    <scope>NUCLEOTIDE SEQUENCE [LARGE SCALE GENOMIC DNA]</scope>
    <source>
        <strain evidence="3">Foug A</strain>
    </source>
</reference>
<proteinExistence type="predicted"/>
<dbReference type="EMBL" id="KN822052">
    <property type="protein sequence ID" value="KIM61379.1"/>
    <property type="molecule type" value="Genomic_DNA"/>
</dbReference>
<dbReference type="OrthoDB" id="3269001at2759"/>
<dbReference type="Proteomes" id="UP000053989">
    <property type="component" value="Unassembled WGS sequence"/>
</dbReference>
<keyword evidence="1" id="KW-0812">Transmembrane</keyword>
<reference evidence="2 3" key="1">
    <citation type="submission" date="2014-04" db="EMBL/GenBank/DDBJ databases">
        <authorList>
            <consortium name="DOE Joint Genome Institute"/>
            <person name="Kuo A."/>
            <person name="Kohler A."/>
            <person name="Nagy L.G."/>
            <person name="Floudas D."/>
            <person name="Copeland A."/>
            <person name="Barry K.W."/>
            <person name="Cichocki N."/>
            <person name="Veneault-Fourrey C."/>
            <person name="LaButti K."/>
            <person name="Lindquist E.A."/>
            <person name="Lipzen A."/>
            <person name="Lundell T."/>
            <person name="Morin E."/>
            <person name="Murat C."/>
            <person name="Sun H."/>
            <person name="Tunlid A."/>
            <person name="Henrissat B."/>
            <person name="Grigoriev I.V."/>
            <person name="Hibbett D.S."/>
            <person name="Martin F."/>
            <person name="Nordberg H.P."/>
            <person name="Cantor M.N."/>
            <person name="Hua S.X."/>
        </authorList>
    </citation>
    <scope>NUCLEOTIDE SEQUENCE [LARGE SCALE GENOMIC DNA]</scope>
    <source>
        <strain evidence="2 3">Foug A</strain>
    </source>
</reference>
<dbReference type="InParanoid" id="A0A0C3DYS4"/>
<keyword evidence="1" id="KW-1133">Transmembrane helix</keyword>
<accession>A0A0C3DYS4</accession>
<feature type="transmembrane region" description="Helical" evidence="1">
    <location>
        <begin position="62"/>
        <end position="80"/>
    </location>
</feature>
<dbReference type="HOGENOM" id="CLU_037154_0_0_1"/>
<gene>
    <name evidence="2" type="ORF">SCLCIDRAFT_16141</name>
</gene>
<organism evidence="2 3">
    <name type="scientific">Scleroderma citrinum Foug A</name>
    <dbReference type="NCBI Taxonomy" id="1036808"/>
    <lineage>
        <taxon>Eukaryota</taxon>
        <taxon>Fungi</taxon>
        <taxon>Dikarya</taxon>
        <taxon>Basidiomycota</taxon>
        <taxon>Agaricomycotina</taxon>
        <taxon>Agaricomycetes</taxon>
        <taxon>Agaricomycetidae</taxon>
        <taxon>Boletales</taxon>
        <taxon>Sclerodermatineae</taxon>
        <taxon>Sclerodermataceae</taxon>
        <taxon>Scleroderma</taxon>
    </lineage>
</organism>
<evidence type="ECO:0000256" key="1">
    <source>
        <dbReference type="SAM" id="Phobius"/>
    </source>
</evidence>
<evidence type="ECO:0000313" key="2">
    <source>
        <dbReference type="EMBL" id="KIM61379.1"/>
    </source>
</evidence>